<gene>
    <name evidence="2" type="ORF">ACFOM9_11405</name>
</gene>
<accession>A0ABV7UVH9</accession>
<comment type="caution">
    <text evidence="2">The sequence shown here is derived from an EMBL/GenBank/DDBJ whole genome shotgun (WGS) entry which is preliminary data.</text>
</comment>
<reference evidence="3" key="1">
    <citation type="journal article" date="2019" name="Int. J. Syst. Evol. Microbiol.">
        <title>The Global Catalogue of Microorganisms (GCM) 10K type strain sequencing project: providing services to taxonomists for standard genome sequencing and annotation.</title>
        <authorList>
            <consortium name="The Broad Institute Genomics Platform"/>
            <consortium name="The Broad Institute Genome Sequencing Center for Infectious Disease"/>
            <person name="Wu L."/>
            <person name="Ma J."/>
        </authorList>
    </citation>
    <scope>NUCLEOTIDE SEQUENCE [LARGE SCALE GENOMIC DNA]</scope>
    <source>
        <strain evidence="3">KCTC 42211</strain>
    </source>
</reference>
<proteinExistence type="predicted"/>
<evidence type="ECO:0000313" key="3">
    <source>
        <dbReference type="Proteomes" id="UP001595724"/>
    </source>
</evidence>
<keyword evidence="3" id="KW-1185">Reference proteome</keyword>
<evidence type="ECO:0000313" key="2">
    <source>
        <dbReference type="EMBL" id="MFC3660674.1"/>
    </source>
</evidence>
<dbReference type="EMBL" id="JBHRYF010000008">
    <property type="protein sequence ID" value="MFC3660674.1"/>
    <property type="molecule type" value="Genomic_DNA"/>
</dbReference>
<organism evidence="2 3">
    <name type="scientific">Luteimonas notoginsengisoli</name>
    <dbReference type="NCBI Taxonomy" id="1578200"/>
    <lineage>
        <taxon>Bacteria</taxon>
        <taxon>Pseudomonadati</taxon>
        <taxon>Pseudomonadota</taxon>
        <taxon>Gammaproteobacteria</taxon>
        <taxon>Lysobacterales</taxon>
        <taxon>Lysobacteraceae</taxon>
        <taxon>Luteimonas</taxon>
    </lineage>
</organism>
<dbReference type="RefSeq" id="WP_386710532.1">
    <property type="nucleotide sequence ID" value="NZ_JBHRYF010000008.1"/>
</dbReference>
<sequence length="133" mass="15215">MNHNKGKRPVPLDVQSLQAAATSAIAKPPRIEDGNGRIYFDGDEQRRQFKEEIDRLRAEDAISADEHATLDSEYERIQRQTYDRLTQMTAEFERRVETSGEDEARRWLAAEAEDFRQALERAPEEVAAKLPGA</sequence>
<dbReference type="Proteomes" id="UP001595724">
    <property type="component" value="Unassembled WGS sequence"/>
</dbReference>
<evidence type="ECO:0000256" key="1">
    <source>
        <dbReference type="SAM" id="MobiDB-lite"/>
    </source>
</evidence>
<feature type="region of interest" description="Disordered" evidence="1">
    <location>
        <begin position="20"/>
        <end position="43"/>
    </location>
</feature>
<protein>
    <submittedName>
        <fullName evidence="2">Uncharacterized protein</fullName>
    </submittedName>
</protein>
<name>A0ABV7UVH9_9GAMM</name>